<accession>A0ABN8Q9A1</accession>
<proteinExistence type="predicted"/>
<evidence type="ECO:0000313" key="1">
    <source>
        <dbReference type="EMBL" id="CAH3159346.1"/>
    </source>
</evidence>
<evidence type="ECO:0000313" key="2">
    <source>
        <dbReference type="Proteomes" id="UP001159405"/>
    </source>
</evidence>
<gene>
    <name evidence="1" type="ORF">PLOB_00003631</name>
</gene>
<reference evidence="1 2" key="1">
    <citation type="submission" date="2022-05" db="EMBL/GenBank/DDBJ databases">
        <authorList>
            <consortium name="Genoscope - CEA"/>
            <person name="William W."/>
        </authorList>
    </citation>
    <scope>NUCLEOTIDE SEQUENCE [LARGE SCALE GENOMIC DNA]</scope>
</reference>
<keyword evidence="2" id="KW-1185">Reference proteome</keyword>
<sequence length="156" mass="17364">MQSQLKSKEILIELKALIAQNSANRAVPEIGIKVAAVIENPDQDCLVLASLLKNLIENRGTPVKRWNDDTKSLFATILDYGGPALAKIVTDKIGGPSLNTMYRTARCNYAIPIKLEENAMKHAASFTRKLDIMAFSSWRDRRNCDHSYPCELKATS</sequence>
<name>A0ABN8Q9A1_9CNID</name>
<dbReference type="EMBL" id="CALNXK010000113">
    <property type="protein sequence ID" value="CAH3159346.1"/>
    <property type="molecule type" value="Genomic_DNA"/>
</dbReference>
<organism evidence="1 2">
    <name type="scientific">Porites lobata</name>
    <dbReference type="NCBI Taxonomy" id="104759"/>
    <lineage>
        <taxon>Eukaryota</taxon>
        <taxon>Metazoa</taxon>
        <taxon>Cnidaria</taxon>
        <taxon>Anthozoa</taxon>
        <taxon>Hexacorallia</taxon>
        <taxon>Scleractinia</taxon>
        <taxon>Fungiina</taxon>
        <taxon>Poritidae</taxon>
        <taxon>Porites</taxon>
    </lineage>
</organism>
<protein>
    <submittedName>
        <fullName evidence="1">Uncharacterized protein</fullName>
    </submittedName>
</protein>
<comment type="caution">
    <text evidence="1">The sequence shown here is derived from an EMBL/GenBank/DDBJ whole genome shotgun (WGS) entry which is preliminary data.</text>
</comment>
<dbReference type="Proteomes" id="UP001159405">
    <property type="component" value="Unassembled WGS sequence"/>
</dbReference>